<accession>A0A6G9CY02</accession>
<gene>
    <name evidence="1" type="ORF">G9444_4237</name>
</gene>
<dbReference type="AlphaFoldDB" id="A0A6G9CY02"/>
<organism evidence="1 2">
    <name type="scientific">Rhodococcus erythropolis</name>
    <name type="common">Arthrobacter picolinophilus</name>
    <dbReference type="NCBI Taxonomy" id="1833"/>
    <lineage>
        <taxon>Bacteria</taxon>
        <taxon>Bacillati</taxon>
        <taxon>Actinomycetota</taxon>
        <taxon>Actinomycetes</taxon>
        <taxon>Mycobacteriales</taxon>
        <taxon>Nocardiaceae</taxon>
        <taxon>Rhodococcus</taxon>
        <taxon>Rhodococcus erythropolis group</taxon>
    </lineage>
</organism>
<evidence type="ECO:0000313" key="1">
    <source>
        <dbReference type="EMBL" id="QIP41481.1"/>
    </source>
</evidence>
<dbReference type="EMBL" id="CP050124">
    <property type="protein sequence ID" value="QIP41481.1"/>
    <property type="molecule type" value="Genomic_DNA"/>
</dbReference>
<protein>
    <submittedName>
        <fullName evidence="1">Uncharacterized protein</fullName>
    </submittedName>
</protein>
<name>A0A6G9CY02_RHOER</name>
<sequence>MEYLSEHPGEEKELQAKANGFGLRAAARGIAMENLEVWVIDLNNDENRETTDKELKETARSAEWLLHRLFSPVLGRQ</sequence>
<proteinExistence type="predicted"/>
<reference evidence="1 2" key="1">
    <citation type="submission" date="2020-03" db="EMBL/GenBank/DDBJ databases">
        <title>Screen low temperature-resistant strains for efficient degradation of petroleum hydrocarbons under the low temperature.</title>
        <authorList>
            <person name="Wang Y."/>
            <person name="Chen J."/>
        </authorList>
    </citation>
    <scope>NUCLEOTIDE SEQUENCE [LARGE SCALE GENOMIC DNA]</scope>
    <source>
        <strain evidence="1 2">KB1</strain>
    </source>
</reference>
<evidence type="ECO:0000313" key="2">
    <source>
        <dbReference type="Proteomes" id="UP000502345"/>
    </source>
</evidence>
<dbReference type="Proteomes" id="UP000502345">
    <property type="component" value="Chromosome"/>
</dbReference>